<dbReference type="RefSeq" id="WP_285967625.1">
    <property type="nucleotide sequence ID" value="NZ_CP127294.1"/>
</dbReference>
<gene>
    <name evidence="7" type="ORF">QRX50_36455</name>
</gene>
<dbReference type="KEGG" id="acab:QRX50_36455"/>
<keyword evidence="8" id="KW-1185">Reference proteome</keyword>
<dbReference type="Proteomes" id="UP001236014">
    <property type="component" value="Chromosome"/>
</dbReference>
<dbReference type="PANTHER" id="PTHR21266">
    <property type="entry name" value="IRON-SULFUR DOMAIN CONTAINING PROTEIN"/>
    <property type="match status" value="1"/>
</dbReference>
<accession>A0A9Y2IE67</accession>
<dbReference type="AlphaFoldDB" id="A0A9Y2IE67"/>
<evidence type="ECO:0000256" key="3">
    <source>
        <dbReference type="ARBA" id="ARBA00023002"/>
    </source>
</evidence>
<dbReference type="Pfam" id="PF19299">
    <property type="entry name" value="DUF5914"/>
    <property type="match status" value="1"/>
</dbReference>
<dbReference type="GO" id="GO:0016705">
    <property type="term" value="F:oxidoreductase activity, acting on paired donors, with incorporation or reduction of molecular oxygen"/>
    <property type="evidence" value="ECO:0007669"/>
    <property type="project" value="UniProtKB-ARBA"/>
</dbReference>
<evidence type="ECO:0000259" key="6">
    <source>
        <dbReference type="PROSITE" id="PS51296"/>
    </source>
</evidence>
<dbReference type="GO" id="GO:0051537">
    <property type="term" value="F:2 iron, 2 sulfur cluster binding"/>
    <property type="evidence" value="ECO:0007669"/>
    <property type="project" value="UniProtKB-KW"/>
</dbReference>
<dbReference type="Pfam" id="PF00355">
    <property type="entry name" value="Rieske"/>
    <property type="match status" value="1"/>
</dbReference>
<reference evidence="7 8" key="1">
    <citation type="submission" date="2023-06" db="EMBL/GenBank/DDBJ databases">
        <authorList>
            <person name="Oyuntsetseg B."/>
            <person name="Kim S.B."/>
        </authorList>
    </citation>
    <scope>NUCLEOTIDE SEQUENCE [LARGE SCALE GENOMIC DNA]</scope>
    <source>
        <strain evidence="7 8">2-15</strain>
    </source>
</reference>
<keyword evidence="2" id="KW-0479">Metal-binding</keyword>
<evidence type="ECO:0000256" key="4">
    <source>
        <dbReference type="ARBA" id="ARBA00023004"/>
    </source>
</evidence>
<dbReference type="EMBL" id="CP127294">
    <property type="protein sequence ID" value="WIX76878.1"/>
    <property type="molecule type" value="Genomic_DNA"/>
</dbReference>
<keyword evidence="1" id="KW-0001">2Fe-2S</keyword>
<evidence type="ECO:0000256" key="1">
    <source>
        <dbReference type="ARBA" id="ARBA00022714"/>
    </source>
</evidence>
<dbReference type="InterPro" id="IPR017941">
    <property type="entry name" value="Rieske_2Fe-2S"/>
</dbReference>
<dbReference type="SUPFAM" id="SSF50022">
    <property type="entry name" value="ISP domain"/>
    <property type="match status" value="1"/>
</dbReference>
<keyword evidence="4" id="KW-0408">Iron</keyword>
<sequence>MGFRHRLDRRWPEGWPIRPFGEPRWAAQRPTFAECNPAVIDAAVERAEARPSGNWYMLAASRQVRPDRPFGRSIGGRELVAWRTRSGDVRAGPGVCPHLGAPLAEARLDCDELVCRWHGLRVGDRRRAGWSPLPVFDDGVLVWARLDQLGGEPPTAQPTVPARPRQSGSVDAVATVIGVCEPADVVANRLDPWHGAWFHPYSFARLKVLEAPLGTDVDDRFLVEVTFRLAGRWGVPVVAEFFCPGPRTVVMRIVEGEGVGSVVETHATPLGVGVDGRPRTAVIEAVVAASERAGFAVARKAAGALRPLIRRTAERLWRDDLAYAERRYLLRTTDPVRGTPARSSEAGDD</sequence>
<dbReference type="InterPro" id="IPR036922">
    <property type="entry name" value="Rieske_2Fe-2S_sf"/>
</dbReference>
<dbReference type="InterPro" id="IPR045612">
    <property type="entry name" value="DUF5914"/>
</dbReference>
<dbReference type="Gene3D" id="2.102.10.10">
    <property type="entry name" value="Rieske [2Fe-2S] iron-sulphur domain"/>
    <property type="match status" value="1"/>
</dbReference>
<evidence type="ECO:0000256" key="5">
    <source>
        <dbReference type="ARBA" id="ARBA00023014"/>
    </source>
</evidence>
<feature type="domain" description="Rieske" evidence="6">
    <location>
        <begin position="55"/>
        <end position="144"/>
    </location>
</feature>
<dbReference type="PANTHER" id="PTHR21266:SF60">
    <property type="entry name" value="3-KETOSTEROID-9-ALPHA-MONOOXYGENASE, OXYGENASE COMPONENT"/>
    <property type="match status" value="1"/>
</dbReference>
<dbReference type="PROSITE" id="PS51296">
    <property type="entry name" value="RIESKE"/>
    <property type="match status" value="1"/>
</dbReference>
<organism evidence="7 8">
    <name type="scientific">Amycolatopsis carbonis</name>
    <dbReference type="NCBI Taxonomy" id="715471"/>
    <lineage>
        <taxon>Bacteria</taxon>
        <taxon>Bacillati</taxon>
        <taxon>Actinomycetota</taxon>
        <taxon>Actinomycetes</taxon>
        <taxon>Pseudonocardiales</taxon>
        <taxon>Pseudonocardiaceae</taxon>
        <taxon>Amycolatopsis</taxon>
    </lineage>
</organism>
<proteinExistence type="predicted"/>
<name>A0A9Y2IE67_9PSEU</name>
<evidence type="ECO:0000313" key="7">
    <source>
        <dbReference type="EMBL" id="WIX76878.1"/>
    </source>
</evidence>
<dbReference type="GO" id="GO:0046872">
    <property type="term" value="F:metal ion binding"/>
    <property type="evidence" value="ECO:0007669"/>
    <property type="project" value="UniProtKB-KW"/>
</dbReference>
<dbReference type="GO" id="GO:0004497">
    <property type="term" value="F:monooxygenase activity"/>
    <property type="evidence" value="ECO:0007669"/>
    <property type="project" value="UniProtKB-ARBA"/>
</dbReference>
<keyword evidence="5" id="KW-0411">Iron-sulfur</keyword>
<evidence type="ECO:0000313" key="8">
    <source>
        <dbReference type="Proteomes" id="UP001236014"/>
    </source>
</evidence>
<dbReference type="InterPro" id="IPR050584">
    <property type="entry name" value="Cholesterol_7-desaturase"/>
</dbReference>
<protein>
    <submittedName>
        <fullName evidence="7">DUF5914 domain-containing protein</fullName>
    </submittedName>
</protein>
<keyword evidence="3" id="KW-0560">Oxidoreductase</keyword>
<evidence type="ECO:0000256" key="2">
    <source>
        <dbReference type="ARBA" id="ARBA00022723"/>
    </source>
</evidence>